<keyword evidence="5" id="KW-1133">Transmembrane helix</keyword>
<sequence>MFLLAKGLIKNFQLGIKKFDKLYCEVSANVLLADEFPILNSFNLVKEKHFLLSQNNASGLLNSTVWNDRSIVSFSESKDFSDDFKKSYSTSAQAMDRLSIHNWTAMLSAWIGFAAVVFTAIAFFSGASYFVVSNMIKIADELHSHRLEFSEMKTILGDVKKNMIEVKKNLSKMINKVLHCIYIGDKYSCNETNIKKFEVNTVLTLLCEPLALERRISGIDYKFVYMLDLESQNVFTSNILHKSIEFLQKCYKTNQSILIHCESGISRSSTIVTAFLMKQNNWSCQHSLEFLREKHSISRPNDSFIKQLELFEKIGYITDLVDLKKSAIFRDFIHCNGYLFELNDNTTTYNLDESYLLSSKKYSCKKCRRILFFDFNVLRHSFDNTKIFCEFNYLITPMVWMDLNELKGKVYF</sequence>
<evidence type="ECO:0000313" key="9">
    <source>
        <dbReference type="WBParaSite" id="MhA1_Contig542.frz3.fgene2"/>
    </source>
</evidence>
<feature type="transmembrane region" description="Helical" evidence="5">
    <location>
        <begin position="107"/>
        <end position="132"/>
    </location>
</feature>
<name>A0A1I8BTR1_MELHA</name>
<dbReference type="WBParaSite" id="MhA1_Contig542.frz3.fgene2">
    <property type="protein sequence ID" value="MhA1_Contig542.frz3.fgene2"/>
    <property type="gene ID" value="MhA1_Contig542.frz3.fgene2"/>
</dbReference>
<dbReference type="InterPro" id="IPR016130">
    <property type="entry name" value="Tyr_Pase_AS"/>
</dbReference>
<dbReference type="PROSITE" id="PS00383">
    <property type="entry name" value="TYR_PHOSPHATASE_1"/>
    <property type="match status" value="1"/>
</dbReference>
<dbReference type="PANTHER" id="PTHR45848:SF4">
    <property type="entry name" value="DUAL SPECIFICITY PROTEIN PHOSPHATASE 12"/>
    <property type="match status" value="1"/>
</dbReference>
<dbReference type="InterPro" id="IPR020422">
    <property type="entry name" value="TYR_PHOSPHATASE_DUAL_dom"/>
</dbReference>
<evidence type="ECO:0000259" key="7">
    <source>
        <dbReference type="PROSITE" id="PS50056"/>
    </source>
</evidence>
<evidence type="ECO:0000313" key="8">
    <source>
        <dbReference type="Proteomes" id="UP000095281"/>
    </source>
</evidence>
<dbReference type="CDD" id="cd14498">
    <property type="entry name" value="DSP"/>
    <property type="match status" value="1"/>
</dbReference>
<dbReference type="InterPro" id="IPR000340">
    <property type="entry name" value="Dual-sp_phosphatase_cat-dom"/>
</dbReference>
<keyword evidence="4" id="KW-0904">Protein phosphatase</keyword>
<dbReference type="InterPro" id="IPR029021">
    <property type="entry name" value="Prot-tyrosine_phosphatase-like"/>
</dbReference>
<dbReference type="SMART" id="SM00195">
    <property type="entry name" value="DSPc"/>
    <property type="match status" value="1"/>
</dbReference>
<proteinExistence type="inferred from homology"/>
<dbReference type="PROSITE" id="PS50054">
    <property type="entry name" value="TYR_PHOSPHATASE_DUAL"/>
    <property type="match status" value="1"/>
</dbReference>
<dbReference type="GO" id="GO:0008138">
    <property type="term" value="F:protein tyrosine/serine/threonine phosphatase activity"/>
    <property type="evidence" value="ECO:0007669"/>
    <property type="project" value="TreeGrafter"/>
</dbReference>
<dbReference type="EC" id="3.1.3.48" evidence="2"/>
<keyword evidence="5" id="KW-0472">Membrane</keyword>
<dbReference type="GO" id="GO:0004725">
    <property type="term" value="F:protein tyrosine phosphatase activity"/>
    <property type="evidence" value="ECO:0007669"/>
    <property type="project" value="UniProtKB-EC"/>
</dbReference>
<accession>A0A1I8BTR1</accession>
<feature type="domain" description="Tyrosine-protein phosphatase" evidence="6">
    <location>
        <begin position="173"/>
        <end position="317"/>
    </location>
</feature>
<comment type="similarity">
    <text evidence="1">Belongs to the protein-tyrosine phosphatase family. Non-receptor class dual specificity subfamily.</text>
</comment>
<dbReference type="SUPFAM" id="SSF52799">
    <property type="entry name" value="(Phosphotyrosine protein) phosphatases II"/>
    <property type="match status" value="1"/>
</dbReference>
<evidence type="ECO:0000256" key="1">
    <source>
        <dbReference type="ARBA" id="ARBA00008601"/>
    </source>
</evidence>
<dbReference type="Pfam" id="PF00782">
    <property type="entry name" value="DSPc"/>
    <property type="match status" value="1"/>
</dbReference>
<reference evidence="9" key="1">
    <citation type="submission" date="2016-11" db="UniProtKB">
        <authorList>
            <consortium name="WormBaseParasite"/>
        </authorList>
    </citation>
    <scope>IDENTIFICATION</scope>
</reference>
<evidence type="ECO:0000259" key="6">
    <source>
        <dbReference type="PROSITE" id="PS50054"/>
    </source>
</evidence>
<evidence type="ECO:0000256" key="4">
    <source>
        <dbReference type="ARBA" id="ARBA00022912"/>
    </source>
</evidence>
<dbReference type="Proteomes" id="UP000095281">
    <property type="component" value="Unplaced"/>
</dbReference>
<evidence type="ECO:0000256" key="3">
    <source>
        <dbReference type="ARBA" id="ARBA00022801"/>
    </source>
</evidence>
<dbReference type="PROSITE" id="PS50056">
    <property type="entry name" value="TYR_PHOSPHATASE_2"/>
    <property type="match status" value="1"/>
</dbReference>
<keyword evidence="8" id="KW-1185">Reference proteome</keyword>
<dbReference type="PANTHER" id="PTHR45848">
    <property type="entry name" value="DUAL SPECIFICITY PROTEIN PHOSPHATASE 12 FAMILY MEMBER"/>
    <property type="match status" value="1"/>
</dbReference>
<protein>
    <recommendedName>
        <fullName evidence="2">protein-tyrosine-phosphatase</fullName>
        <ecNumber evidence="2">3.1.3.48</ecNumber>
    </recommendedName>
</protein>
<evidence type="ECO:0000256" key="5">
    <source>
        <dbReference type="SAM" id="Phobius"/>
    </source>
</evidence>
<evidence type="ECO:0000256" key="2">
    <source>
        <dbReference type="ARBA" id="ARBA00013064"/>
    </source>
</evidence>
<keyword evidence="3" id="KW-0378">Hydrolase</keyword>
<organism evidence="8 9">
    <name type="scientific">Meloidogyne hapla</name>
    <name type="common">Root-knot nematode worm</name>
    <dbReference type="NCBI Taxonomy" id="6305"/>
    <lineage>
        <taxon>Eukaryota</taxon>
        <taxon>Metazoa</taxon>
        <taxon>Ecdysozoa</taxon>
        <taxon>Nematoda</taxon>
        <taxon>Chromadorea</taxon>
        <taxon>Rhabditida</taxon>
        <taxon>Tylenchina</taxon>
        <taxon>Tylenchomorpha</taxon>
        <taxon>Tylenchoidea</taxon>
        <taxon>Meloidogynidae</taxon>
        <taxon>Meloidogyninae</taxon>
        <taxon>Meloidogyne</taxon>
    </lineage>
</organism>
<dbReference type="AlphaFoldDB" id="A0A1I8BTR1"/>
<keyword evidence="5" id="KW-0812">Transmembrane</keyword>
<dbReference type="Gene3D" id="3.90.190.10">
    <property type="entry name" value="Protein tyrosine phosphatase superfamily"/>
    <property type="match status" value="1"/>
</dbReference>
<feature type="domain" description="Tyrosine specific protein phosphatases" evidence="7">
    <location>
        <begin position="237"/>
        <end position="294"/>
    </location>
</feature>
<dbReference type="InterPro" id="IPR000387">
    <property type="entry name" value="Tyr_Pase_dom"/>
</dbReference>